<evidence type="ECO:0000313" key="4">
    <source>
        <dbReference type="Proteomes" id="UP000235965"/>
    </source>
</evidence>
<keyword evidence="4" id="KW-1185">Reference proteome</keyword>
<gene>
    <name evidence="3" type="ORF">B7P43_G12879</name>
</gene>
<comment type="caution">
    <text evidence="3">The sequence shown here is derived from an EMBL/GenBank/DDBJ whole genome shotgun (WGS) entry which is preliminary data.</text>
</comment>
<dbReference type="OrthoDB" id="6428749at2759"/>
<dbReference type="InterPro" id="IPR023631">
    <property type="entry name" value="Amidase_dom"/>
</dbReference>
<dbReference type="STRING" id="105785.A0A2J7PRK5"/>
<sequence>MQNRNLRQCVLSAVREKLLKRVEDNRAEEFRSYERMAWRVVLWLLWFPMWLLKCVMKPFISLRYIRRSKKLPPIRNKLLLHSATALAHMIRNRQVTSEEVVKAFISRIRDVNPLLNCMMDNRFEAAILDARYVDRVVQTGAKSEQQMAKETPFFGVPLSVKESIAVKGLKHSAGQLRFEGRRAQEDAEAVKLMRASGAIPLLVTSTPELCMMIETYNKIIGTTNNPYDLRRTPSGSSGGEQLGFNELDSVNVIECIKSNTNELDNETLINKDEQRAYEEREDKLDNDDCVEVPALELTAEHL</sequence>
<dbReference type="PANTHER" id="PTHR43372">
    <property type="entry name" value="FATTY-ACID AMIDE HYDROLASE"/>
    <property type="match status" value="1"/>
</dbReference>
<feature type="transmembrane region" description="Helical" evidence="1">
    <location>
        <begin position="40"/>
        <end position="60"/>
    </location>
</feature>
<keyword evidence="1" id="KW-0812">Transmembrane</keyword>
<dbReference type="AlphaFoldDB" id="A0A2J7PRK5"/>
<dbReference type="Gene3D" id="3.90.1300.10">
    <property type="entry name" value="Amidase signature (AS) domain"/>
    <property type="match status" value="1"/>
</dbReference>
<dbReference type="EMBL" id="NEVH01021956">
    <property type="protein sequence ID" value="PNF18960.1"/>
    <property type="molecule type" value="Genomic_DNA"/>
</dbReference>
<reference evidence="3 4" key="1">
    <citation type="submission" date="2017-12" db="EMBL/GenBank/DDBJ databases">
        <title>Hemimetabolous genomes reveal molecular basis of termite eusociality.</title>
        <authorList>
            <person name="Harrison M.C."/>
            <person name="Jongepier E."/>
            <person name="Robertson H.M."/>
            <person name="Arning N."/>
            <person name="Bitard-Feildel T."/>
            <person name="Chao H."/>
            <person name="Childers C.P."/>
            <person name="Dinh H."/>
            <person name="Doddapaneni H."/>
            <person name="Dugan S."/>
            <person name="Gowin J."/>
            <person name="Greiner C."/>
            <person name="Han Y."/>
            <person name="Hu H."/>
            <person name="Hughes D.S.T."/>
            <person name="Huylmans A.-K."/>
            <person name="Kemena C."/>
            <person name="Kremer L.P.M."/>
            <person name="Lee S.L."/>
            <person name="Lopez-Ezquerra A."/>
            <person name="Mallet L."/>
            <person name="Monroy-Kuhn J.M."/>
            <person name="Moser A."/>
            <person name="Murali S.C."/>
            <person name="Muzny D.M."/>
            <person name="Otani S."/>
            <person name="Piulachs M.-D."/>
            <person name="Poelchau M."/>
            <person name="Qu J."/>
            <person name="Schaub F."/>
            <person name="Wada-Katsumata A."/>
            <person name="Worley K.C."/>
            <person name="Xie Q."/>
            <person name="Ylla G."/>
            <person name="Poulsen M."/>
            <person name="Gibbs R.A."/>
            <person name="Schal C."/>
            <person name="Richards S."/>
            <person name="Belles X."/>
            <person name="Korb J."/>
            <person name="Bornberg-Bauer E."/>
        </authorList>
    </citation>
    <scope>NUCLEOTIDE SEQUENCE [LARGE SCALE GENOMIC DNA]</scope>
    <source>
        <tissue evidence="3">Whole body</tissue>
    </source>
</reference>
<dbReference type="Proteomes" id="UP000235965">
    <property type="component" value="Unassembled WGS sequence"/>
</dbReference>
<proteinExistence type="predicted"/>
<organism evidence="3 4">
    <name type="scientific">Cryptotermes secundus</name>
    <dbReference type="NCBI Taxonomy" id="105785"/>
    <lineage>
        <taxon>Eukaryota</taxon>
        <taxon>Metazoa</taxon>
        <taxon>Ecdysozoa</taxon>
        <taxon>Arthropoda</taxon>
        <taxon>Hexapoda</taxon>
        <taxon>Insecta</taxon>
        <taxon>Pterygota</taxon>
        <taxon>Neoptera</taxon>
        <taxon>Polyneoptera</taxon>
        <taxon>Dictyoptera</taxon>
        <taxon>Blattodea</taxon>
        <taxon>Blattoidea</taxon>
        <taxon>Termitoidae</taxon>
        <taxon>Kalotermitidae</taxon>
        <taxon>Cryptotermitinae</taxon>
        <taxon>Cryptotermes</taxon>
    </lineage>
</organism>
<accession>A0A2J7PRK5</accession>
<dbReference type="GO" id="GO:0012505">
    <property type="term" value="C:endomembrane system"/>
    <property type="evidence" value="ECO:0007669"/>
    <property type="project" value="TreeGrafter"/>
</dbReference>
<feature type="domain" description="Amidase" evidence="2">
    <location>
        <begin position="99"/>
        <end position="240"/>
    </location>
</feature>
<dbReference type="InParanoid" id="A0A2J7PRK5"/>
<evidence type="ECO:0000256" key="1">
    <source>
        <dbReference type="SAM" id="Phobius"/>
    </source>
</evidence>
<dbReference type="SUPFAM" id="SSF75304">
    <property type="entry name" value="Amidase signature (AS) enzymes"/>
    <property type="match status" value="1"/>
</dbReference>
<dbReference type="Pfam" id="PF01425">
    <property type="entry name" value="Amidase"/>
    <property type="match status" value="1"/>
</dbReference>
<evidence type="ECO:0000313" key="3">
    <source>
        <dbReference type="EMBL" id="PNF18960.1"/>
    </source>
</evidence>
<keyword evidence="1" id="KW-0472">Membrane</keyword>
<dbReference type="PANTHER" id="PTHR43372:SF2">
    <property type="entry name" value="IP13792P"/>
    <property type="match status" value="1"/>
</dbReference>
<protein>
    <recommendedName>
        <fullName evidence="2">Amidase domain-containing protein</fullName>
    </recommendedName>
</protein>
<name>A0A2J7PRK5_9NEOP</name>
<dbReference type="InterPro" id="IPR052739">
    <property type="entry name" value="FAAH2"/>
</dbReference>
<dbReference type="InterPro" id="IPR036928">
    <property type="entry name" value="AS_sf"/>
</dbReference>
<keyword evidence="1" id="KW-1133">Transmembrane helix</keyword>
<evidence type="ECO:0000259" key="2">
    <source>
        <dbReference type="Pfam" id="PF01425"/>
    </source>
</evidence>